<dbReference type="EMBL" id="KV419412">
    <property type="protein sequence ID" value="KZS91911.1"/>
    <property type="molecule type" value="Genomic_DNA"/>
</dbReference>
<accession>A0A164SY95</accession>
<dbReference type="InterPro" id="IPR001810">
    <property type="entry name" value="F-box_dom"/>
</dbReference>
<dbReference type="Pfam" id="PF00646">
    <property type="entry name" value="F-box"/>
    <property type="match status" value="1"/>
</dbReference>
<organism evidence="2 3">
    <name type="scientific">Sistotremastrum niveocremeum HHB9708</name>
    <dbReference type="NCBI Taxonomy" id="1314777"/>
    <lineage>
        <taxon>Eukaryota</taxon>
        <taxon>Fungi</taxon>
        <taxon>Dikarya</taxon>
        <taxon>Basidiomycota</taxon>
        <taxon>Agaricomycotina</taxon>
        <taxon>Agaricomycetes</taxon>
        <taxon>Sistotremastrales</taxon>
        <taxon>Sistotremastraceae</taxon>
        <taxon>Sertulicium</taxon>
        <taxon>Sertulicium niveocremeum</taxon>
    </lineage>
</organism>
<gene>
    <name evidence="2" type="ORF">SISNIDRAFT_486854</name>
</gene>
<reference evidence="2 3" key="1">
    <citation type="journal article" date="2016" name="Mol. Biol. Evol.">
        <title>Comparative Genomics of Early-Diverging Mushroom-Forming Fungi Provides Insights into the Origins of Lignocellulose Decay Capabilities.</title>
        <authorList>
            <person name="Nagy L.G."/>
            <person name="Riley R."/>
            <person name="Tritt A."/>
            <person name="Adam C."/>
            <person name="Daum C."/>
            <person name="Floudas D."/>
            <person name="Sun H."/>
            <person name="Yadav J.S."/>
            <person name="Pangilinan J."/>
            <person name="Larsson K.H."/>
            <person name="Matsuura K."/>
            <person name="Barry K."/>
            <person name="Labutti K."/>
            <person name="Kuo R."/>
            <person name="Ohm R.A."/>
            <person name="Bhattacharya S.S."/>
            <person name="Shirouzu T."/>
            <person name="Yoshinaga Y."/>
            <person name="Martin F.M."/>
            <person name="Grigoriev I.V."/>
            <person name="Hibbett D.S."/>
        </authorList>
    </citation>
    <scope>NUCLEOTIDE SEQUENCE [LARGE SCALE GENOMIC DNA]</scope>
    <source>
        <strain evidence="2 3">HHB9708</strain>
    </source>
</reference>
<name>A0A164SY95_9AGAM</name>
<feature type="domain" description="F-box" evidence="1">
    <location>
        <begin position="2"/>
        <end position="57"/>
    </location>
</feature>
<dbReference type="AlphaFoldDB" id="A0A164SY95"/>
<dbReference type="Gene3D" id="1.20.1280.50">
    <property type="match status" value="1"/>
</dbReference>
<keyword evidence="3" id="KW-1185">Reference proteome</keyword>
<evidence type="ECO:0000313" key="3">
    <source>
        <dbReference type="Proteomes" id="UP000076722"/>
    </source>
</evidence>
<dbReference type="SUPFAM" id="SSF81383">
    <property type="entry name" value="F-box domain"/>
    <property type="match status" value="1"/>
</dbReference>
<sequence>MKRYILSLPPELLVKSLEGLSVEDVVRVAQTCSKFRSLIKSNKATLCDTSDSHMLKLPLDRPLNTVPSELLHIRAVQSLKTASRIARSPLDLREKISIPISGPGLEYDPANPPANFFTHKNILVFRCQSRLVIMEMVEAGVIDKIVHFQLEIGEYRYHIGYQLSEDESTLHVVSLAYHPKQKVSSLQVREICISHRAFGETTFLFRLDLVAAEPKSVSIRDPYAAIVTRVNCIIVDWRREMGIILVVKDPARIERHTMHTKYSNRGIEMVHFHPTQSSMILSSACSDGEGEAKFYTAFIPTDMSPLDRGSESSSEESSWVTRKIRPRAVPCYTARPDDDFHCELVPIGFRRLPDSTWVFQAVGYTPSTNGHPGHVIGEPSPVFQVVYDVSDWTYQTDFLDITLTGKEGDLFFPMGNYRGGGQVIFPLVDVTTRDDNSYIIVPEFGNGSRHDVGWVKLKVSDLPKKHRSKDKMPDVKYWKAIFPAVDLATRRLYLCLPKGFFVAEY</sequence>
<dbReference type="InterPro" id="IPR036047">
    <property type="entry name" value="F-box-like_dom_sf"/>
</dbReference>
<evidence type="ECO:0000313" key="2">
    <source>
        <dbReference type="EMBL" id="KZS91911.1"/>
    </source>
</evidence>
<dbReference type="Proteomes" id="UP000076722">
    <property type="component" value="Unassembled WGS sequence"/>
</dbReference>
<dbReference type="PROSITE" id="PS50181">
    <property type="entry name" value="FBOX"/>
    <property type="match status" value="1"/>
</dbReference>
<protein>
    <recommendedName>
        <fullName evidence="1">F-box domain-containing protein</fullName>
    </recommendedName>
</protein>
<evidence type="ECO:0000259" key="1">
    <source>
        <dbReference type="PROSITE" id="PS50181"/>
    </source>
</evidence>
<proteinExistence type="predicted"/>